<reference evidence="6" key="1">
    <citation type="submission" date="2017-04" db="EMBL/GenBank/DDBJ databases">
        <title>Function of individual gut microbiota members based on whole genome sequencing of pure cultures obtained from chicken caecum.</title>
        <authorList>
            <person name="Medvecky M."/>
            <person name="Cejkova D."/>
            <person name="Polansky O."/>
            <person name="Karasova D."/>
            <person name="Kubasova T."/>
            <person name="Cizek A."/>
            <person name="Rychlik I."/>
        </authorList>
    </citation>
    <scope>NUCLEOTIDE SEQUENCE [LARGE SCALE GENOMIC DNA]</scope>
    <source>
        <strain evidence="6">An180</strain>
    </source>
</reference>
<sequence length="276" mass="30574">MDAIHLHNISKRYPAFTLGPLDLTVPTGSVVGFIGENGAGKSTTIKLILGLLMPDSGSVQVFGEDGCRDLEHVGVVFDSCHFPGDLSARDIGRVLSASFRTWSDKTFEDYLTRFDLPRKKPVKDYSRGMQMKLSIACALSHDCRLLLLDEPTSGLDPVIRDEILDIFYDFMQDDSHSILISSHITSDLEKICDYVAFIHQGQIAFFEEKDSLLARLGILHADPSVLSSLAPDAILGVRRGQFQTQALVERDRVPSSLPLEPVKLDDILLFLARKEG</sequence>
<dbReference type="PANTHER" id="PTHR42939:SF3">
    <property type="entry name" value="ABC TRANSPORTER ATP-BINDING COMPONENT"/>
    <property type="match status" value="1"/>
</dbReference>
<keyword evidence="1" id="KW-0813">Transport</keyword>
<proteinExistence type="predicted"/>
<accession>A0A1Y4LGH0</accession>
<organism evidence="5 6">
    <name type="scientific">Butyricicoccus pullicaecorum</name>
    <dbReference type="NCBI Taxonomy" id="501571"/>
    <lineage>
        <taxon>Bacteria</taxon>
        <taxon>Bacillati</taxon>
        <taxon>Bacillota</taxon>
        <taxon>Clostridia</taxon>
        <taxon>Eubacteriales</taxon>
        <taxon>Butyricicoccaceae</taxon>
        <taxon>Butyricicoccus</taxon>
    </lineage>
</organism>
<dbReference type="InterPro" id="IPR003593">
    <property type="entry name" value="AAA+_ATPase"/>
</dbReference>
<dbReference type="Proteomes" id="UP000195897">
    <property type="component" value="Unassembled WGS sequence"/>
</dbReference>
<dbReference type="CDD" id="cd03230">
    <property type="entry name" value="ABC_DR_subfamily_A"/>
    <property type="match status" value="1"/>
</dbReference>
<comment type="caution">
    <text evidence="5">The sequence shown here is derived from an EMBL/GenBank/DDBJ whole genome shotgun (WGS) entry which is preliminary data.</text>
</comment>
<gene>
    <name evidence="5" type="ORF">B5F17_06475</name>
</gene>
<evidence type="ECO:0000313" key="5">
    <source>
        <dbReference type="EMBL" id="OUP53212.1"/>
    </source>
</evidence>
<dbReference type="AlphaFoldDB" id="A0A1Y4LGH0"/>
<dbReference type="EMBL" id="NFKK01000005">
    <property type="protein sequence ID" value="OUP53212.1"/>
    <property type="molecule type" value="Genomic_DNA"/>
</dbReference>
<dbReference type="InterPro" id="IPR003439">
    <property type="entry name" value="ABC_transporter-like_ATP-bd"/>
</dbReference>
<dbReference type="SUPFAM" id="SSF52540">
    <property type="entry name" value="P-loop containing nucleoside triphosphate hydrolases"/>
    <property type="match status" value="1"/>
</dbReference>
<dbReference type="Pfam" id="PF00005">
    <property type="entry name" value="ABC_tran"/>
    <property type="match status" value="1"/>
</dbReference>
<name>A0A1Y4LGH0_9FIRM</name>
<dbReference type="PANTHER" id="PTHR42939">
    <property type="entry name" value="ABC TRANSPORTER ATP-BINDING PROTEIN ALBC-RELATED"/>
    <property type="match status" value="1"/>
</dbReference>
<evidence type="ECO:0000313" key="6">
    <source>
        <dbReference type="Proteomes" id="UP000195897"/>
    </source>
</evidence>
<keyword evidence="3" id="KW-0067">ATP-binding</keyword>
<evidence type="ECO:0000256" key="2">
    <source>
        <dbReference type="ARBA" id="ARBA00022741"/>
    </source>
</evidence>
<dbReference type="RefSeq" id="WP_087372073.1">
    <property type="nucleotide sequence ID" value="NZ_NFKK01000005.1"/>
</dbReference>
<evidence type="ECO:0000256" key="3">
    <source>
        <dbReference type="ARBA" id="ARBA00022840"/>
    </source>
</evidence>
<evidence type="ECO:0000256" key="1">
    <source>
        <dbReference type="ARBA" id="ARBA00022448"/>
    </source>
</evidence>
<dbReference type="InterPro" id="IPR051782">
    <property type="entry name" value="ABC_Transporter_VariousFunc"/>
</dbReference>
<dbReference type="Gene3D" id="3.40.50.300">
    <property type="entry name" value="P-loop containing nucleotide triphosphate hydrolases"/>
    <property type="match status" value="1"/>
</dbReference>
<dbReference type="GO" id="GO:0005524">
    <property type="term" value="F:ATP binding"/>
    <property type="evidence" value="ECO:0007669"/>
    <property type="project" value="UniProtKB-KW"/>
</dbReference>
<dbReference type="PROSITE" id="PS50893">
    <property type="entry name" value="ABC_TRANSPORTER_2"/>
    <property type="match status" value="1"/>
</dbReference>
<feature type="domain" description="ABC transporter" evidence="4">
    <location>
        <begin position="1"/>
        <end position="225"/>
    </location>
</feature>
<dbReference type="SMART" id="SM00382">
    <property type="entry name" value="AAA"/>
    <property type="match status" value="1"/>
</dbReference>
<evidence type="ECO:0000259" key="4">
    <source>
        <dbReference type="PROSITE" id="PS50893"/>
    </source>
</evidence>
<dbReference type="GO" id="GO:0016887">
    <property type="term" value="F:ATP hydrolysis activity"/>
    <property type="evidence" value="ECO:0007669"/>
    <property type="project" value="InterPro"/>
</dbReference>
<protein>
    <submittedName>
        <fullName evidence="5">ABC transporter</fullName>
    </submittedName>
</protein>
<dbReference type="InterPro" id="IPR027417">
    <property type="entry name" value="P-loop_NTPase"/>
</dbReference>
<keyword evidence="2" id="KW-0547">Nucleotide-binding</keyword>